<reference evidence="8" key="1">
    <citation type="submission" date="2022-10" db="EMBL/GenBank/DDBJ databases">
        <title>Culturing micro-colonial fungi from biological soil crusts in the Mojave desert and describing Neophaeococcomyces mojavensis, and introducing the new genera and species Taxawa tesnikishii.</title>
        <authorList>
            <person name="Kurbessoian T."/>
            <person name="Stajich J.E."/>
        </authorList>
    </citation>
    <scope>NUCLEOTIDE SEQUENCE</scope>
    <source>
        <strain evidence="8">TK_35</strain>
    </source>
</reference>
<feature type="transmembrane region" description="Helical" evidence="6">
    <location>
        <begin position="68"/>
        <end position="93"/>
    </location>
</feature>
<dbReference type="PANTHER" id="PTHR23501:SF33">
    <property type="entry name" value="MAJOR FACILITATOR SUPERFAMILY (MFS) PROFILE DOMAIN-CONTAINING PROTEIN"/>
    <property type="match status" value="1"/>
</dbReference>
<proteinExistence type="predicted"/>
<evidence type="ECO:0000256" key="5">
    <source>
        <dbReference type="SAM" id="MobiDB-lite"/>
    </source>
</evidence>
<feature type="region of interest" description="Disordered" evidence="5">
    <location>
        <begin position="32"/>
        <end position="62"/>
    </location>
</feature>
<feature type="compositionally biased region" description="Basic and acidic residues" evidence="5">
    <location>
        <begin position="53"/>
        <end position="62"/>
    </location>
</feature>
<feature type="transmembrane region" description="Helical" evidence="6">
    <location>
        <begin position="221"/>
        <end position="240"/>
    </location>
</feature>
<keyword evidence="9" id="KW-1185">Reference proteome</keyword>
<feature type="transmembrane region" description="Helical" evidence="6">
    <location>
        <begin position="295"/>
        <end position="314"/>
    </location>
</feature>
<evidence type="ECO:0000259" key="7">
    <source>
        <dbReference type="PROSITE" id="PS50850"/>
    </source>
</evidence>
<feature type="transmembrane region" description="Helical" evidence="6">
    <location>
        <begin position="466"/>
        <end position="487"/>
    </location>
</feature>
<dbReference type="SUPFAM" id="SSF103473">
    <property type="entry name" value="MFS general substrate transporter"/>
    <property type="match status" value="1"/>
</dbReference>
<feature type="transmembrane region" description="Helical" evidence="6">
    <location>
        <begin position="136"/>
        <end position="158"/>
    </location>
</feature>
<protein>
    <recommendedName>
        <fullName evidence="7">Major facilitator superfamily (MFS) profile domain-containing protein</fullName>
    </recommendedName>
</protein>
<keyword evidence="2 6" id="KW-0812">Transmembrane</keyword>
<comment type="caution">
    <text evidence="8">The sequence shown here is derived from an EMBL/GenBank/DDBJ whole genome shotgun (WGS) entry which is preliminary data.</text>
</comment>
<dbReference type="AlphaFoldDB" id="A0AA38Y2K4"/>
<evidence type="ECO:0000256" key="4">
    <source>
        <dbReference type="ARBA" id="ARBA00023136"/>
    </source>
</evidence>
<dbReference type="GO" id="GO:0000329">
    <property type="term" value="C:fungal-type vacuole membrane"/>
    <property type="evidence" value="ECO:0007669"/>
    <property type="project" value="TreeGrafter"/>
</dbReference>
<feature type="transmembrane region" description="Helical" evidence="6">
    <location>
        <begin position="335"/>
        <end position="358"/>
    </location>
</feature>
<dbReference type="PROSITE" id="PS50850">
    <property type="entry name" value="MFS"/>
    <property type="match status" value="1"/>
</dbReference>
<dbReference type="Gene3D" id="1.20.1250.20">
    <property type="entry name" value="MFS general substrate transporter like domains"/>
    <property type="match status" value="1"/>
</dbReference>
<evidence type="ECO:0000256" key="1">
    <source>
        <dbReference type="ARBA" id="ARBA00004141"/>
    </source>
</evidence>
<feature type="transmembrane region" description="Helical" evidence="6">
    <location>
        <begin position="426"/>
        <end position="454"/>
    </location>
</feature>
<evidence type="ECO:0000256" key="6">
    <source>
        <dbReference type="SAM" id="Phobius"/>
    </source>
</evidence>
<feature type="transmembrane region" description="Helical" evidence="6">
    <location>
        <begin position="400"/>
        <end position="420"/>
    </location>
</feature>
<organism evidence="8 9">
    <name type="scientific">Knufia peltigerae</name>
    <dbReference type="NCBI Taxonomy" id="1002370"/>
    <lineage>
        <taxon>Eukaryota</taxon>
        <taxon>Fungi</taxon>
        <taxon>Dikarya</taxon>
        <taxon>Ascomycota</taxon>
        <taxon>Pezizomycotina</taxon>
        <taxon>Eurotiomycetes</taxon>
        <taxon>Chaetothyriomycetidae</taxon>
        <taxon>Chaetothyriales</taxon>
        <taxon>Trichomeriaceae</taxon>
        <taxon>Knufia</taxon>
    </lineage>
</organism>
<dbReference type="Gene3D" id="1.20.1720.10">
    <property type="entry name" value="Multidrug resistance protein D"/>
    <property type="match status" value="1"/>
</dbReference>
<dbReference type="InterPro" id="IPR020846">
    <property type="entry name" value="MFS_dom"/>
</dbReference>
<name>A0AA38Y2K4_9EURO</name>
<accession>A0AA38Y2K4</accession>
<dbReference type="InterPro" id="IPR036259">
    <property type="entry name" value="MFS_trans_sf"/>
</dbReference>
<sequence length="586" mass="63349">MSTKLGSDPVVQVSDVSNNDEVICETTPLLTSFTDPQLRSGSIKTTEEDEERQQDVEEGSKEQDSRSVVGIISVLLIGVFISQADSSLMLATYGRISSEFNDLESGSWLMISYMLAQCVAQPFYGKLSDIFGRKLCLQVSYTIFAIGTLGIGLGQSLFQVSAARAMQGCGGAGMVCMVSIILTDLLPVHEVAVYRSYVNIMQTAGRSCGGSIGGLLAQTIGWRWAFLGQCPIVLFALWLVGRRLPASTQEVSHETSMAAKLRRIDVMGAVFMSLAISSTLLALDLGGQKFPWTHPIIIVLGALAVTSGAFFILVEKFWADEPLFPLHIMTHYTVVNCYSIIALQNLTQSALMVTVPLYWQVVQKASMAEAGLYLIPAIVGNTLGGLQTGRLIKRYGRYKIHLILASLQSIVCFASLIGSWDGHSNFWSSLLIFSGGLGTGIAHSAVFVALANGVAVEDTAIASSGFYLSGNIGLVSGISAGSAIHQITLRRELHRVLEGRGDAKQVSIRTVHLKSQLEANTESQIIKKTLQDIDFVQNASDKLRQILVPAYVASFRAVFSLGLACVGVALVFGVFAREKRLEEIRK</sequence>
<keyword evidence="4 6" id="KW-0472">Membrane</keyword>
<dbReference type="Pfam" id="PF07690">
    <property type="entry name" value="MFS_1"/>
    <property type="match status" value="1"/>
</dbReference>
<feature type="transmembrane region" description="Helical" evidence="6">
    <location>
        <begin position="261"/>
        <end position="283"/>
    </location>
</feature>
<dbReference type="InterPro" id="IPR011701">
    <property type="entry name" value="MFS"/>
</dbReference>
<evidence type="ECO:0000313" key="8">
    <source>
        <dbReference type="EMBL" id="KAJ9633313.1"/>
    </source>
</evidence>
<feature type="compositionally biased region" description="Polar residues" evidence="5">
    <location>
        <begin position="32"/>
        <end position="44"/>
    </location>
</feature>
<feature type="domain" description="Major facilitator superfamily (MFS) profile" evidence="7">
    <location>
        <begin position="71"/>
        <end position="581"/>
    </location>
</feature>
<feature type="transmembrane region" description="Helical" evidence="6">
    <location>
        <begin position="557"/>
        <end position="576"/>
    </location>
</feature>
<comment type="subcellular location">
    <subcellularLocation>
        <location evidence="1">Membrane</location>
        <topology evidence="1">Multi-pass membrane protein</topology>
    </subcellularLocation>
</comment>
<keyword evidence="3 6" id="KW-1133">Transmembrane helix</keyword>
<evidence type="ECO:0000256" key="3">
    <source>
        <dbReference type="ARBA" id="ARBA00022989"/>
    </source>
</evidence>
<dbReference type="GO" id="GO:0015174">
    <property type="term" value="F:basic amino acid transmembrane transporter activity"/>
    <property type="evidence" value="ECO:0007669"/>
    <property type="project" value="TreeGrafter"/>
</dbReference>
<gene>
    <name evidence="8" type="ORF">H2204_007209</name>
</gene>
<dbReference type="Proteomes" id="UP001172681">
    <property type="component" value="Unassembled WGS sequence"/>
</dbReference>
<evidence type="ECO:0000313" key="9">
    <source>
        <dbReference type="Proteomes" id="UP001172681"/>
    </source>
</evidence>
<evidence type="ECO:0000256" key="2">
    <source>
        <dbReference type="ARBA" id="ARBA00022692"/>
    </source>
</evidence>
<feature type="transmembrane region" description="Helical" evidence="6">
    <location>
        <begin position="370"/>
        <end position="388"/>
    </location>
</feature>
<dbReference type="PANTHER" id="PTHR23501">
    <property type="entry name" value="MAJOR FACILITATOR SUPERFAMILY"/>
    <property type="match status" value="1"/>
</dbReference>
<dbReference type="EMBL" id="JAPDRN010000048">
    <property type="protein sequence ID" value="KAJ9633313.1"/>
    <property type="molecule type" value="Genomic_DNA"/>
</dbReference>